<keyword evidence="1" id="KW-0732">Signal</keyword>
<accession>A0A922DBJ3</accession>
<evidence type="ECO:0000313" key="3">
    <source>
        <dbReference type="Proteomes" id="UP000811246"/>
    </source>
</evidence>
<sequence>MRSDRISCAALSWFLWAWILQAGCSDSRDGWPLYRTCCSLEKSLSEFVNDLYRSCFMR</sequence>
<dbReference type="EMBL" id="CM031839">
    <property type="protein sequence ID" value="KAG6675970.1"/>
    <property type="molecule type" value="Genomic_DNA"/>
</dbReference>
<organism evidence="2 3">
    <name type="scientific">Carya illinoinensis</name>
    <name type="common">Pecan</name>
    <dbReference type="NCBI Taxonomy" id="32201"/>
    <lineage>
        <taxon>Eukaryota</taxon>
        <taxon>Viridiplantae</taxon>
        <taxon>Streptophyta</taxon>
        <taxon>Embryophyta</taxon>
        <taxon>Tracheophyta</taxon>
        <taxon>Spermatophyta</taxon>
        <taxon>Magnoliopsida</taxon>
        <taxon>eudicotyledons</taxon>
        <taxon>Gunneridae</taxon>
        <taxon>Pentapetalae</taxon>
        <taxon>rosids</taxon>
        <taxon>fabids</taxon>
        <taxon>Fagales</taxon>
        <taxon>Juglandaceae</taxon>
        <taxon>Carya</taxon>
    </lineage>
</organism>
<name>A0A922DBJ3_CARIL</name>
<feature type="signal peptide" evidence="1">
    <location>
        <begin position="1"/>
        <end position="25"/>
    </location>
</feature>
<comment type="caution">
    <text evidence="2">The sequence shown here is derived from an EMBL/GenBank/DDBJ whole genome shotgun (WGS) entry which is preliminary data.</text>
</comment>
<feature type="chain" id="PRO_5037573540" evidence="1">
    <location>
        <begin position="26"/>
        <end position="58"/>
    </location>
</feature>
<protein>
    <submittedName>
        <fullName evidence="2">Uncharacterized protein</fullName>
    </submittedName>
</protein>
<dbReference type="Proteomes" id="UP000811246">
    <property type="component" value="Chromosome 15"/>
</dbReference>
<evidence type="ECO:0000256" key="1">
    <source>
        <dbReference type="SAM" id="SignalP"/>
    </source>
</evidence>
<evidence type="ECO:0000313" key="2">
    <source>
        <dbReference type="EMBL" id="KAG6675970.1"/>
    </source>
</evidence>
<gene>
    <name evidence="2" type="ORF">I3842_15G130900</name>
</gene>
<proteinExistence type="predicted"/>
<dbReference type="AlphaFoldDB" id="A0A922DBJ3"/>
<reference evidence="2" key="1">
    <citation type="submission" date="2021-01" db="EMBL/GenBank/DDBJ databases">
        <authorList>
            <person name="Lovell J.T."/>
            <person name="Bentley N."/>
            <person name="Bhattarai G."/>
            <person name="Jenkins J.W."/>
            <person name="Sreedasyam A."/>
            <person name="Alarcon Y."/>
            <person name="Bock C."/>
            <person name="Boston L."/>
            <person name="Carlson J."/>
            <person name="Cervantes K."/>
            <person name="Clermont K."/>
            <person name="Krom N."/>
            <person name="Kubenka K."/>
            <person name="Mamidi S."/>
            <person name="Mattison C."/>
            <person name="Monteros M."/>
            <person name="Pisani C."/>
            <person name="Plott C."/>
            <person name="Rajasekar S."/>
            <person name="Rhein H.S."/>
            <person name="Rohla C."/>
            <person name="Song M."/>
            <person name="Hilaire R.S."/>
            <person name="Shu S."/>
            <person name="Wells L."/>
            <person name="Wang X."/>
            <person name="Webber J."/>
            <person name="Heerema R.J."/>
            <person name="Klein P."/>
            <person name="Conner P."/>
            <person name="Grauke L."/>
            <person name="Grimwood J."/>
            <person name="Schmutz J."/>
            <person name="Randall J.J."/>
        </authorList>
    </citation>
    <scope>NUCLEOTIDE SEQUENCE</scope>
    <source>
        <tissue evidence="2">Leaf</tissue>
    </source>
</reference>